<sequence>MIVIRVDRGQAESVVPDATSDVVCRGDPGRSCGQENPCSDCSSGGLLDGPEIPPGLTCRQDANMSFGSWGDWTVECRRKAIRVASVGGVIASTQDC</sequence>
<dbReference type="EMBL" id="VSSQ01003934">
    <property type="protein sequence ID" value="MPM23001.1"/>
    <property type="molecule type" value="Genomic_DNA"/>
</dbReference>
<protein>
    <submittedName>
        <fullName evidence="1">Uncharacterized protein</fullName>
    </submittedName>
</protein>
<name>A0A644Y4Y1_9ZZZZ</name>
<comment type="caution">
    <text evidence="1">The sequence shown here is derived from an EMBL/GenBank/DDBJ whole genome shotgun (WGS) entry which is preliminary data.</text>
</comment>
<evidence type="ECO:0000313" key="1">
    <source>
        <dbReference type="EMBL" id="MPM23001.1"/>
    </source>
</evidence>
<organism evidence="1">
    <name type="scientific">bioreactor metagenome</name>
    <dbReference type="NCBI Taxonomy" id="1076179"/>
    <lineage>
        <taxon>unclassified sequences</taxon>
        <taxon>metagenomes</taxon>
        <taxon>ecological metagenomes</taxon>
    </lineage>
</organism>
<accession>A0A644Y4Y1</accession>
<reference evidence="1" key="1">
    <citation type="submission" date="2019-08" db="EMBL/GenBank/DDBJ databases">
        <authorList>
            <person name="Kucharzyk K."/>
            <person name="Murdoch R.W."/>
            <person name="Higgins S."/>
            <person name="Loffler F."/>
        </authorList>
    </citation>
    <scope>NUCLEOTIDE SEQUENCE</scope>
</reference>
<gene>
    <name evidence="1" type="ORF">SDC9_69463</name>
</gene>
<dbReference type="AlphaFoldDB" id="A0A644Y4Y1"/>
<proteinExistence type="predicted"/>